<gene>
    <name evidence="3" type="ORF">DFP98_13388</name>
</gene>
<dbReference type="RefSeq" id="WP_116064489.1">
    <property type="nucleotide sequence ID" value="NZ_QRDZ01000033.1"/>
</dbReference>
<dbReference type="Proteomes" id="UP000256977">
    <property type="component" value="Unassembled WGS sequence"/>
</dbReference>
<evidence type="ECO:0000256" key="2">
    <source>
        <dbReference type="SAM" id="Phobius"/>
    </source>
</evidence>
<keyword evidence="4" id="KW-1185">Reference proteome</keyword>
<reference evidence="3 4" key="1">
    <citation type="submission" date="2018-07" db="EMBL/GenBank/DDBJ databases">
        <title>Genomic Encyclopedia of Type Strains, Phase III (KMG-III): the genomes of soil and plant-associated and newly described type strains.</title>
        <authorList>
            <person name="Whitman W."/>
        </authorList>
    </citation>
    <scope>NUCLEOTIDE SEQUENCE [LARGE SCALE GENOMIC DNA]</scope>
    <source>
        <strain evidence="3 4">CECT 7287</strain>
    </source>
</reference>
<keyword evidence="2" id="KW-0472">Membrane</keyword>
<organism evidence="3 4">
    <name type="scientific">Cohnella phaseoli</name>
    <dbReference type="NCBI Taxonomy" id="456490"/>
    <lineage>
        <taxon>Bacteria</taxon>
        <taxon>Bacillati</taxon>
        <taxon>Bacillota</taxon>
        <taxon>Bacilli</taxon>
        <taxon>Bacillales</taxon>
        <taxon>Paenibacillaceae</taxon>
        <taxon>Cohnella</taxon>
    </lineage>
</organism>
<comment type="caution">
    <text evidence="3">The sequence shown here is derived from an EMBL/GenBank/DDBJ whole genome shotgun (WGS) entry which is preliminary data.</text>
</comment>
<proteinExistence type="predicted"/>
<keyword evidence="2" id="KW-0812">Transmembrane</keyword>
<evidence type="ECO:0000313" key="4">
    <source>
        <dbReference type="Proteomes" id="UP000256977"/>
    </source>
</evidence>
<feature type="region of interest" description="Disordered" evidence="1">
    <location>
        <begin position="80"/>
        <end position="102"/>
    </location>
</feature>
<name>A0A3D9IB35_9BACL</name>
<feature type="transmembrane region" description="Helical" evidence="2">
    <location>
        <begin position="44"/>
        <end position="67"/>
    </location>
</feature>
<dbReference type="EMBL" id="QRDZ01000033">
    <property type="protein sequence ID" value="RED58739.1"/>
    <property type="molecule type" value="Genomic_DNA"/>
</dbReference>
<accession>A0A3D9IB35</accession>
<sequence>MDDKDLFEQLSSGPFSRSGFDENLRRKINDNLDNPRRGAKRPSFLRLSVISASFLFIAIVIGALWSWRSFDGAEKSQELAVPTGQASASSAVEDEDETNKTPHSAVVIGLRKDEDNRRSSYRTVVVAPENDRLIEIGSGNGIWMPYGTKFYQIEATDDSLGKGDQRLVAYLEGKRSKQKDTDAAQLRRTEKLLYAGDKYVSILQTTNIDVKGAKVEQSEVVVNQLPTLANRAANPDALTAGNVSLGEALETQDPVAQVERWAVVRENNAWVAKQAVKTSGVYDVAQIRQWPSVDVSLTNTKVVKDKPLTIDWAEVERIEPDAVDAYTSKDGDVALIVSDDQLKLVAHRLPEAERSSVTIDLAPNESIVMVQWAIQENYVNTWKQWFTEWFSDSSH</sequence>
<evidence type="ECO:0000256" key="1">
    <source>
        <dbReference type="SAM" id="MobiDB-lite"/>
    </source>
</evidence>
<evidence type="ECO:0000313" key="3">
    <source>
        <dbReference type="EMBL" id="RED58739.1"/>
    </source>
</evidence>
<dbReference type="OrthoDB" id="2677224at2"/>
<protein>
    <submittedName>
        <fullName evidence="3">Uncharacterized protein</fullName>
    </submittedName>
</protein>
<dbReference type="AlphaFoldDB" id="A0A3D9IB35"/>
<keyword evidence="2" id="KW-1133">Transmembrane helix</keyword>